<sequence>MEKLDSLLEKFYNVQLSVPEERELEELLSDPALPSEYFADRDAVLGLSGCGSDRTPEVPEGFGRRLEEAIDSASRRSRFRLYTVRFMAAAAVLIAGIVVAAVFSGGDDARQEDLMAEMSVEDAREATKKAFDMLSYGLGKGHESVAIAEDRLGKAGRTVNEMLEKLNNNL</sequence>
<organism evidence="2 3">
    <name type="scientific">Candidatus Merdivivens pullicola</name>
    <dbReference type="NCBI Taxonomy" id="2840872"/>
    <lineage>
        <taxon>Bacteria</taxon>
        <taxon>Pseudomonadati</taxon>
        <taxon>Bacteroidota</taxon>
        <taxon>Bacteroidia</taxon>
        <taxon>Bacteroidales</taxon>
        <taxon>Muribaculaceae</taxon>
        <taxon>Muribaculaceae incertae sedis</taxon>
        <taxon>Candidatus Merdivivens</taxon>
    </lineage>
</organism>
<reference evidence="2" key="1">
    <citation type="submission" date="2020-10" db="EMBL/GenBank/DDBJ databases">
        <authorList>
            <person name="Gilroy R."/>
        </authorList>
    </citation>
    <scope>NUCLEOTIDE SEQUENCE</scope>
    <source>
        <strain evidence="2">B1-8020</strain>
    </source>
</reference>
<comment type="caution">
    <text evidence="2">The sequence shown here is derived from an EMBL/GenBank/DDBJ whole genome shotgun (WGS) entry which is preliminary data.</text>
</comment>
<name>A0A9D9IHT6_9BACT</name>
<dbReference type="EMBL" id="JADIMA010000047">
    <property type="protein sequence ID" value="MBO8473039.1"/>
    <property type="molecule type" value="Genomic_DNA"/>
</dbReference>
<evidence type="ECO:0000313" key="2">
    <source>
        <dbReference type="EMBL" id="MBO8473039.1"/>
    </source>
</evidence>
<evidence type="ECO:0000256" key="1">
    <source>
        <dbReference type="SAM" id="Phobius"/>
    </source>
</evidence>
<keyword evidence="1" id="KW-0812">Transmembrane</keyword>
<accession>A0A9D9IHT6</accession>
<protein>
    <submittedName>
        <fullName evidence="2">Uncharacterized protein</fullName>
    </submittedName>
</protein>
<proteinExistence type="predicted"/>
<dbReference type="AlphaFoldDB" id="A0A9D9IHT6"/>
<keyword evidence="1" id="KW-1133">Transmembrane helix</keyword>
<feature type="transmembrane region" description="Helical" evidence="1">
    <location>
        <begin position="82"/>
        <end position="103"/>
    </location>
</feature>
<keyword evidence="1" id="KW-0472">Membrane</keyword>
<dbReference type="Proteomes" id="UP000823604">
    <property type="component" value="Unassembled WGS sequence"/>
</dbReference>
<evidence type="ECO:0000313" key="3">
    <source>
        <dbReference type="Proteomes" id="UP000823604"/>
    </source>
</evidence>
<reference evidence="2" key="2">
    <citation type="journal article" date="2021" name="PeerJ">
        <title>Extensive microbial diversity within the chicken gut microbiome revealed by metagenomics and culture.</title>
        <authorList>
            <person name="Gilroy R."/>
            <person name="Ravi A."/>
            <person name="Getino M."/>
            <person name="Pursley I."/>
            <person name="Horton D.L."/>
            <person name="Alikhan N.F."/>
            <person name="Baker D."/>
            <person name="Gharbi K."/>
            <person name="Hall N."/>
            <person name="Watson M."/>
            <person name="Adriaenssens E.M."/>
            <person name="Foster-Nyarko E."/>
            <person name="Jarju S."/>
            <person name="Secka A."/>
            <person name="Antonio M."/>
            <person name="Oren A."/>
            <person name="Chaudhuri R.R."/>
            <person name="La Ragione R."/>
            <person name="Hildebrand F."/>
            <person name="Pallen M.J."/>
        </authorList>
    </citation>
    <scope>NUCLEOTIDE SEQUENCE</scope>
    <source>
        <strain evidence="2">B1-8020</strain>
    </source>
</reference>
<gene>
    <name evidence="2" type="ORF">IAB81_05360</name>
</gene>